<reference evidence="2 3" key="1">
    <citation type="submission" date="2018-09" db="EMBL/GenBank/DDBJ databases">
        <title>The draft genome of Acinetobacter spp. strains.</title>
        <authorList>
            <person name="Qin J."/>
            <person name="Feng Y."/>
            <person name="Zong Z."/>
        </authorList>
    </citation>
    <scope>NUCLEOTIDE SEQUENCE [LARGE SCALE GENOMIC DNA]</scope>
    <source>
        <strain evidence="2 3">WCHAc060012</strain>
    </source>
</reference>
<evidence type="ECO:0000313" key="2">
    <source>
        <dbReference type="EMBL" id="RKG31955.1"/>
    </source>
</evidence>
<name>A0A3A8EBB1_9GAMM</name>
<evidence type="ECO:0000313" key="3">
    <source>
        <dbReference type="Proteomes" id="UP000282388"/>
    </source>
</evidence>
<feature type="transmembrane region" description="Helical" evidence="1">
    <location>
        <begin position="6"/>
        <end position="28"/>
    </location>
</feature>
<dbReference type="Pfam" id="PF16951">
    <property type="entry name" value="MaAIMP_sms"/>
    <property type="match status" value="1"/>
</dbReference>
<evidence type="ECO:0000256" key="1">
    <source>
        <dbReference type="SAM" id="Phobius"/>
    </source>
</evidence>
<keyword evidence="3" id="KW-1185">Reference proteome</keyword>
<proteinExistence type="predicted"/>
<accession>A0A3A8EBB1</accession>
<dbReference type="RefSeq" id="WP_120402224.1">
    <property type="nucleotide sequence ID" value="NZ_RAXV01000012.1"/>
</dbReference>
<dbReference type="AlphaFoldDB" id="A0A3A8EBB1"/>
<sequence length="36" mass="4026">MNSSALMMMIISMVLLWGGLVLATIHLVKHPDEEED</sequence>
<comment type="caution">
    <text evidence="2">The sequence shown here is derived from an EMBL/GenBank/DDBJ whole genome shotgun (WGS) entry which is preliminary data.</text>
</comment>
<dbReference type="NCBIfam" id="NF033493">
    <property type="entry name" value="MetS_like_NSS"/>
    <property type="match status" value="1"/>
</dbReference>
<keyword evidence="1" id="KW-0472">Membrane</keyword>
<gene>
    <name evidence="2" type="ORF">D7V32_07270</name>
</gene>
<keyword evidence="1" id="KW-1133">Transmembrane helix</keyword>
<dbReference type="InterPro" id="IPR031596">
    <property type="entry name" value="MaAIMP_sms"/>
</dbReference>
<organism evidence="2 3">
    <name type="scientific">Acinetobacter tianfuensis</name>
    <dbReference type="NCBI Taxonomy" id="2419603"/>
    <lineage>
        <taxon>Bacteria</taxon>
        <taxon>Pseudomonadati</taxon>
        <taxon>Pseudomonadota</taxon>
        <taxon>Gammaproteobacteria</taxon>
        <taxon>Moraxellales</taxon>
        <taxon>Moraxellaceae</taxon>
        <taxon>Acinetobacter</taxon>
    </lineage>
</organism>
<dbReference type="EMBL" id="RAXV01000012">
    <property type="protein sequence ID" value="RKG31955.1"/>
    <property type="molecule type" value="Genomic_DNA"/>
</dbReference>
<keyword evidence="1" id="KW-0812">Transmembrane</keyword>
<protein>
    <submittedName>
        <fullName evidence="2">Methionine/alanine import family NSS transporter small subunit</fullName>
    </submittedName>
</protein>
<dbReference type="OrthoDB" id="6712920at2"/>
<dbReference type="Proteomes" id="UP000282388">
    <property type="component" value="Unassembled WGS sequence"/>
</dbReference>